<feature type="domain" description="E3 UFM1-protein ligase 1-like N-terminal" evidence="8">
    <location>
        <begin position="8"/>
        <end position="284"/>
    </location>
</feature>
<evidence type="ECO:0000256" key="1">
    <source>
        <dbReference type="ARBA" id="ARBA00003950"/>
    </source>
</evidence>
<evidence type="ECO:0000256" key="5">
    <source>
        <dbReference type="ARBA" id="ARBA00022786"/>
    </source>
</evidence>
<feature type="compositionally biased region" description="Basic and acidic residues" evidence="7">
    <location>
        <begin position="459"/>
        <end position="473"/>
    </location>
</feature>
<comment type="similarity">
    <text evidence="2">Belongs to the UFL1 family.</text>
</comment>
<feature type="domain" description="E3 UFM1-protein ligase 1-like" evidence="9">
    <location>
        <begin position="536"/>
        <end position="660"/>
    </location>
</feature>
<evidence type="ECO:0000256" key="4">
    <source>
        <dbReference type="ARBA" id="ARBA00022679"/>
    </source>
</evidence>
<feature type="region of interest" description="Disordered" evidence="7">
    <location>
        <begin position="408"/>
        <end position="473"/>
    </location>
</feature>
<dbReference type="PANTHER" id="PTHR31057:SF0">
    <property type="entry name" value="E3 UFM1-PROTEIN LIGASE 1"/>
    <property type="match status" value="1"/>
</dbReference>
<gene>
    <name evidence="10" type="ORF">AAG570_008836</name>
</gene>
<evidence type="ECO:0000256" key="6">
    <source>
        <dbReference type="ARBA" id="ARBA00030452"/>
    </source>
</evidence>
<name>A0ABD0YS20_9HEMI</name>
<keyword evidence="4" id="KW-0808">Transferase</keyword>
<comment type="caution">
    <text evidence="10">The sequence shown here is derived from an EMBL/GenBank/DDBJ whole genome shotgun (WGS) entry which is preliminary data.</text>
</comment>
<dbReference type="AlphaFoldDB" id="A0ABD0YS20"/>
<dbReference type="GO" id="GO:0016740">
    <property type="term" value="F:transferase activity"/>
    <property type="evidence" value="ECO:0007669"/>
    <property type="project" value="UniProtKB-KW"/>
</dbReference>
<accession>A0ABD0YS20</accession>
<dbReference type="Pfam" id="PF09743">
    <property type="entry name" value="E3_UFM1_ligase"/>
    <property type="match status" value="1"/>
</dbReference>
<evidence type="ECO:0000256" key="2">
    <source>
        <dbReference type="ARBA" id="ARBA00010789"/>
    </source>
</evidence>
<evidence type="ECO:0000259" key="8">
    <source>
        <dbReference type="Pfam" id="PF09743"/>
    </source>
</evidence>
<protein>
    <recommendedName>
        <fullName evidence="3">E3 UFM1-protein ligase 1 homolog</fullName>
    </recommendedName>
    <alternativeName>
        <fullName evidence="6">E3 UFM1-protein transferase 1 homolog</fullName>
    </alternativeName>
</protein>
<organism evidence="10 11">
    <name type="scientific">Ranatra chinensis</name>
    <dbReference type="NCBI Taxonomy" id="642074"/>
    <lineage>
        <taxon>Eukaryota</taxon>
        <taxon>Metazoa</taxon>
        <taxon>Ecdysozoa</taxon>
        <taxon>Arthropoda</taxon>
        <taxon>Hexapoda</taxon>
        <taxon>Insecta</taxon>
        <taxon>Pterygota</taxon>
        <taxon>Neoptera</taxon>
        <taxon>Paraneoptera</taxon>
        <taxon>Hemiptera</taxon>
        <taxon>Heteroptera</taxon>
        <taxon>Panheteroptera</taxon>
        <taxon>Nepomorpha</taxon>
        <taxon>Nepidae</taxon>
        <taxon>Ranatrinae</taxon>
        <taxon>Ranatra</taxon>
    </lineage>
</organism>
<evidence type="ECO:0000256" key="7">
    <source>
        <dbReference type="SAM" id="MobiDB-lite"/>
    </source>
</evidence>
<keyword evidence="5" id="KW-0833">Ubl conjugation pathway</keyword>
<evidence type="ECO:0000313" key="10">
    <source>
        <dbReference type="EMBL" id="KAL1138774.1"/>
    </source>
</evidence>
<dbReference type="Proteomes" id="UP001558652">
    <property type="component" value="Unassembled WGS sequence"/>
</dbReference>
<feature type="compositionally biased region" description="Basic and acidic residues" evidence="7">
    <location>
        <begin position="408"/>
        <end position="427"/>
    </location>
</feature>
<dbReference type="PANTHER" id="PTHR31057">
    <property type="entry name" value="E3 UFM1-PROTEIN LIGASE 1"/>
    <property type="match status" value="1"/>
</dbReference>
<dbReference type="InterPro" id="IPR056579">
    <property type="entry name" value="Ufl1_N"/>
</dbReference>
<evidence type="ECO:0000259" key="9">
    <source>
        <dbReference type="Pfam" id="PF23659"/>
    </source>
</evidence>
<dbReference type="Pfam" id="PF25870">
    <property type="entry name" value="WHD_UFL1_5th"/>
    <property type="match status" value="1"/>
</dbReference>
<evidence type="ECO:0000256" key="3">
    <source>
        <dbReference type="ARBA" id="ARBA00014160"/>
    </source>
</evidence>
<dbReference type="InterPro" id="IPR056580">
    <property type="entry name" value="Ufl1_dom"/>
</dbReference>
<evidence type="ECO:0000313" key="11">
    <source>
        <dbReference type="Proteomes" id="UP001558652"/>
    </source>
</evidence>
<dbReference type="InterPro" id="IPR018611">
    <property type="entry name" value="Ufl1"/>
</dbReference>
<proteinExistence type="inferred from homology"/>
<dbReference type="Pfam" id="PF23659">
    <property type="entry name" value="UFL1"/>
    <property type="match status" value="1"/>
</dbReference>
<sequence>MTALDWEEVKRLAADFQRAQLSSTSQTLSERNCIEIINKLIELNLLDVIFTTDGKEYITPQYLVKEIKDELYVNGGRINLVELSHTLNVDLSHVSAKAAEVERSTPGCVIIMGQLIDQNYTTHIAQEVNDRLKSHGKITVADLTRTYDLPSDFLQSVVEKNLGKLIDAKQDKSDNRVFYTSAFVEKNKAEMRGVLTAITRPTQVANILQACDIQERDFYFAFESLTEEKQISGVLTAKQGGNSIFIPYVYTKQQNEWVDNFYKQNHYLEYDGLIRLGISEPVMFVRRHFPNVGLIELTTCAVGPHLINLLENSVEETLLTGSYLDTMMMLPSVLTTEDIAKLVELVLKRCKNKSAGNVQILCETVLVTEKFIQELMKPFHEKGIIQQKAEEVVASGQYMQILVERKLNKGGGGRDDHHEDTKAERREERRRKAATGKGGGGTQGRETKTKSVKKKHFEKKGGGRGDHEDSEGRLELFTVDEVEAELGKQLAEETEDLVKELAEQVTPLLNRVAAEEAARVFERSAATGAEARRKHHSQLQEFVDMKLIEIRLCEKGLKHFPSNGELQAKLGTHLVKSVGGDVANALFGFIGREMCSRSVDWEATSIEARAKVLTEISPDQGREHLTKLHKVLTSQAPTVDEFMATVEQAFAVADLIVKKPDKKKEK</sequence>
<reference evidence="10 11" key="1">
    <citation type="submission" date="2024-07" db="EMBL/GenBank/DDBJ databases">
        <title>Chromosome-level genome assembly of the water stick insect Ranatra chinensis (Heteroptera: Nepidae).</title>
        <authorList>
            <person name="Liu X."/>
        </authorList>
    </citation>
    <scope>NUCLEOTIDE SEQUENCE [LARGE SCALE GENOMIC DNA]</scope>
    <source>
        <strain evidence="10">Cailab_2021Rc</strain>
        <tissue evidence="10">Muscle</tissue>
    </source>
</reference>
<dbReference type="EMBL" id="JBFDAA010000003">
    <property type="protein sequence ID" value="KAL1138774.1"/>
    <property type="molecule type" value="Genomic_DNA"/>
</dbReference>
<comment type="function">
    <text evidence="1">E3 UFM1-protein ligase that mediates ufmylation of target proteins.</text>
</comment>
<keyword evidence="11" id="KW-1185">Reference proteome</keyword>